<evidence type="ECO:0000313" key="6">
    <source>
        <dbReference type="EMBL" id="OZI35145.1"/>
    </source>
</evidence>
<dbReference type="EMBL" id="NEVL01000003">
    <property type="protein sequence ID" value="OZI35145.1"/>
    <property type="molecule type" value="Genomic_DNA"/>
</dbReference>
<keyword evidence="6" id="KW-0966">Cell projection</keyword>
<dbReference type="Pfam" id="PF02049">
    <property type="entry name" value="FliE"/>
    <property type="match status" value="1"/>
</dbReference>
<proteinExistence type="inferred from homology"/>
<dbReference type="PANTHER" id="PTHR34653">
    <property type="match status" value="1"/>
</dbReference>
<dbReference type="PANTHER" id="PTHR34653:SF1">
    <property type="entry name" value="FLAGELLAR HOOK-BASAL BODY COMPLEX PROTEIN FLIE"/>
    <property type="match status" value="1"/>
</dbReference>
<dbReference type="GO" id="GO:0005198">
    <property type="term" value="F:structural molecule activity"/>
    <property type="evidence" value="ECO:0007669"/>
    <property type="project" value="UniProtKB-UniRule"/>
</dbReference>
<comment type="subcellular location">
    <subcellularLocation>
        <location evidence="1 4">Bacterial flagellum basal body</location>
    </subcellularLocation>
</comment>
<comment type="caution">
    <text evidence="6">The sequence shown here is derived from an EMBL/GenBank/DDBJ whole genome shotgun (WGS) entry which is preliminary data.</text>
</comment>
<dbReference type="NCBIfam" id="TIGR00205">
    <property type="entry name" value="fliE"/>
    <property type="match status" value="1"/>
</dbReference>
<keyword evidence="6" id="KW-0969">Cilium</keyword>
<evidence type="ECO:0000313" key="9">
    <source>
        <dbReference type="Proteomes" id="UP000217005"/>
    </source>
</evidence>
<dbReference type="PRINTS" id="PR01006">
    <property type="entry name" value="FLGHOOKFLIE"/>
</dbReference>
<evidence type="ECO:0000256" key="1">
    <source>
        <dbReference type="ARBA" id="ARBA00004117"/>
    </source>
</evidence>
<dbReference type="HAMAP" id="MF_00724">
    <property type="entry name" value="FliE"/>
    <property type="match status" value="1"/>
</dbReference>
<protein>
    <recommendedName>
        <fullName evidence="4 5">Flagellar hook-basal body complex protein FliE</fullName>
    </recommendedName>
</protein>
<dbReference type="InterPro" id="IPR001624">
    <property type="entry name" value="FliE"/>
</dbReference>
<dbReference type="GO" id="GO:0009425">
    <property type="term" value="C:bacterial-type flagellum basal body"/>
    <property type="evidence" value="ECO:0007669"/>
    <property type="project" value="UniProtKB-SubCell"/>
</dbReference>
<keyword evidence="8" id="KW-1185">Reference proteome</keyword>
<accession>A0A261SDB7</accession>
<keyword evidence="6" id="KW-0282">Flagellum</keyword>
<dbReference type="EMBL" id="NEVR01000003">
    <property type="protein sequence ID" value="OZI63685.1"/>
    <property type="molecule type" value="Genomic_DNA"/>
</dbReference>
<dbReference type="Proteomes" id="UP000216354">
    <property type="component" value="Unassembled WGS sequence"/>
</dbReference>
<evidence type="ECO:0000313" key="8">
    <source>
        <dbReference type="Proteomes" id="UP000216354"/>
    </source>
</evidence>
<evidence type="ECO:0000256" key="3">
    <source>
        <dbReference type="ARBA" id="ARBA00023143"/>
    </source>
</evidence>
<gene>
    <name evidence="4" type="primary">fliE</name>
    <name evidence="7" type="ORF">CAL27_13835</name>
    <name evidence="6" type="ORF">CEG14_08530</name>
</gene>
<keyword evidence="3 4" id="KW-0975">Bacterial flagellum</keyword>
<dbReference type="OrthoDB" id="8909229at2"/>
<evidence type="ECO:0000256" key="2">
    <source>
        <dbReference type="ARBA" id="ARBA00009272"/>
    </source>
</evidence>
<reference evidence="7 8" key="1">
    <citation type="submission" date="2017-05" db="EMBL/GenBank/DDBJ databases">
        <title>Complete and WGS of Bordetella genogroups.</title>
        <authorList>
            <person name="Spilker T."/>
            <person name="Lipuma J."/>
        </authorList>
    </citation>
    <scope>NUCLEOTIDE SEQUENCE [LARGE SCALE GENOMIC DNA]</scope>
    <source>
        <strain evidence="7 8">AU9795</strain>
    </source>
</reference>
<evidence type="ECO:0000256" key="5">
    <source>
        <dbReference type="NCBIfam" id="TIGR00205"/>
    </source>
</evidence>
<name>A0A261SDB7_9BORD</name>
<dbReference type="GO" id="GO:0003774">
    <property type="term" value="F:cytoskeletal motor activity"/>
    <property type="evidence" value="ECO:0007669"/>
    <property type="project" value="InterPro"/>
</dbReference>
<evidence type="ECO:0000313" key="7">
    <source>
        <dbReference type="EMBL" id="OZI63685.1"/>
    </source>
</evidence>
<dbReference type="AlphaFoldDB" id="A0A261SDB7"/>
<evidence type="ECO:0000256" key="4">
    <source>
        <dbReference type="HAMAP-Rule" id="MF_00724"/>
    </source>
</evidence>
<reference evidence="6 9" key="2">
    <citation type="submission" date="2017-05" db="EMBL/GenBank/DDBJ databases">
        <title>Complete and WGS of Bordetella genogroups.</title>
        <authorList>
            <person name="Spilker T."/>
            <person name="LiPuma J."/>
        </authorList>
    </citation>
    <scope>NUCLEOTIDE SEQUENCE [LARGE SCALE GENOMIC DNA]</scope>
    <source>
        <strain evidence="6 9">AU17610</strain>
    </source>
</reference>
<organism evidence="6 9">
    <name type="scientific">Bordetella genomosp. 1</name>
    <dbReference type="NCBI Taxonomy" id="1395607"/>
    <lineage>
        <taxon>Bacteria</taxon>
        <taxon>Pseudomonadati</taxon>
        <taxon>Pseudomonadota</taxon>
        <taxon>Betaproteobacteria</taxon>
        <taxon>Burkholderiales</taxon>
        <taxon>Alcaligenaceae</taxon>
        <taxon>Bordetella</taxon>
    </lineage>
</organism>
<dbReference type="Proteomes" id="UP000217005">
    <property type="component" value="Unassembled WGS sequence"/>
</dbReference>
<comment type="similarity">
    <text evidence="2 4">Belongs to the FliE family.</text>
</comment>
<dbReference type="RefSeq" id="WP_094825956.1">
    <property type="nucleotide sequence ID" value="NZ_NEVL01000003.1"/>
</dbReference>
<dbReference type="GO" id="GO:0071973">
    <property type="term" value="P:bacterial-type flagellum-dependent cell motility"/>
    <property type="evidence" value="ECO:0007669"/>
    <property type="project" value="InterPro"/>
</dbReference>
<sequence length="116" mass="12039">MAVSGLSGIESMLSQMRAVVRTAQSGGVSAADLSPGAADATRAVSFADELARSIKRVSSAQMAATAQSKAFELGAPNVSLNDVMIDLQKSSLGFQTTVQVRNRLVAAYKEISSMSI</sequence>